<evidence type="ECO:0000256" key="1">
    <source>
        <dbReference type="ARBA" id="ARBA00004651"/>
    </source>
</evidence>
<dbReference type="Pfam" id="PF00999">
    <property type="entry name" value="Na_H_Exchanger"/>
    <property type="match status" value="1"/>
</dbReference>
<dbReference type="GO" id="GO:0051453">
    <property type="term" value="P:regulation of intracellular pH"/>
    <property type="evidence" value="ECO:0007669"/>
    <property type="project" value="TreeGrafter"/>
</dbReference>
<keyword evidence="6 10" id="KW-0915">Sodium</keyword>
<keyword evidence="11" id="KW-0175">Coiled coil</keyword>
<keyword evidence="9 10" id="KW-0739">Sodium transport</keyword>
<accession>A0A841ZLP8</accession>
<evidence type="ECO:0000256" key="11">
    <source>
        <dbReference type="SAM" id="Coils"/>
    </source>
</evidence>
<gene>
    <name evidence="13" type="ORF">HB912_00810</name>
</gene>
<feature type="transmembrane region" description="Helical" evidence="10">
    <location>
        <begin position="180"/>
        <end position="200"/>
    </location>
</feature>
<dbReference type="GO" id="GO:0015385">
    <property type="term" value="F:sodium:proton antiporter activity"/>
    <property type="evidence" value="ECO:0007669"/>
    <property type="project" value="InterPro"/>
</dbReference>
<evidence type="ECO:0000313" key="13">
    <source>
        <dbReference type="EMBL" id="MBC1520184.1"/>
    </source>
</evidence>
<dbReference type="InterPro" id="IPR004705">
    <property type="entry name" value="Cation/H_exchanger_CPA1_bac"/>
</dbReference>
<evidence type="ECO:0000256" key="10">
    <source>
        <dbReference type="RuleBase" id="RU366002"/>
    </source>
</evidence>
<organism evidence="13 14">
    <name type="scientific">Listeria aquatica</name>
    <dbReference type="NCBI Taxonomy" id="1494960"/>
    <lineage>
        <taxon>Bacteria</taxon>
        <taxon>Bacillati</taxon>
        <taxon>Bacillota</taxon>
        <taxon>Bacilli</taxon>
        <taxon>Bacillales</taxon>
        <taxon>Listeriaceae</taxon>
        <taxon>Listeria</taxon>
    </lineage>
</organism>
<dbReference type="PANTHER" id="PTHR10110:SF86">
    <property type="entry name" value="SODIUM_HYDROGEN EXCHANGER 7"/>
    <property type="match status" value="1"/>
</dbReference>
<keyword evidence="7 10" id="KW-0406">Ion transport</keyword>
<comment type="caution">
    <text evidence="13">The sequence shown here is derived from an EMBL/GenBank/DDBJ whole genome shotgun (WGS) entry which is preliminary data.</text>
</comment>
<dbReference type="PANTHER" id="PTHR10110">
    <property type="entry name" value="SODIUM/HYDROGEN EXCHANGER"/>
    <property type="match status" value="1"/>
</dbReference>
<feature type="domain" description="Cation/H+ exchanger transmembrane" evidence="12">
    <location>
        <begin position="9"/>
        <end position="416"/>
    </location>
</feature>
<reference evidence="13 14" key="1">
    <citation type="submission" date="2020-03" db="EMBL/GenBank/DDBJ databases">
        <title>Soil Listeria distribution.</title>
        <authorList>
            <person name="Liao J."/>
            <person name="Wiedmann M."/>
        </authorList>
    </citation>
    <scope>NUCLEOTIDE SEQUENCE [LARGE SCALE GENOMIC DNA]</scope>
    <source>
        <strain evidence="13 14">FSL L7-1507</strain>
    </source>
</reference>
<evidence type="ECO:0000256" key="7">
    <source>
        <dbReference type="ARBA" id="ARBA00023065"/>
    </source>
</evidence>
<dbReference type="Proteomes" id="UP000559885">
    <property type="component" value="Unassembled WGS sequence"/>
</dbReference>
<evidence type="ECO:0000256" key="3">
    <source>
        <dbReference type="ARBA" id="ARBA00022475"/>
    </source>
</evidence>
<keyword evidence="10" id="KW-0050">Antiport</keyword>
<dbReference type="GO" id="GO:0098719">
    <property type="term" value="P:sodium ion import across plasma membrane"/>
    <property type="evidence" value="ECO:0007669"/>
    <property type="project" value="TreeGrafter"/>
</dbReference>
<feature type="transmembrane region" description="Helical" evidence="10">
    <location>
        <begin position="357"/>
        <end position="380"/>
    </location>
</feature>
<protein>
    <submittedName>
        <fullName evidence="13">Na+/H+ antiporter</fullName>
    </submittedName>
</protein>
<feature type="transmembrane region" description="Helical" evidence="10">
    <location>
        <begin position="392"/>
        <end position="414"/>
    </location>
</feature>
<keyword evidence="2 10" id="KW-0813">Transport</keyword>
<dbReference type="Gene3D" id="6.10.140.1330">
    <property type="match status" value="1"/>
</dbReference>
<evidence type="ECO:0000256" key="5">
    <source>
        <dbReference type="ARBA" id="ARBA00022989"/>
    </source>
</evidence>
<dbReference type="EMBL" id="JAARRM010000001">
    <property type="protein sequence ID" value="MBC1520184.1"/>
    <property type="molecule type" value="Genomic_DNA"/>
</dbReference>
<name>A0A841ZLP8_9LIST</name>
<evidence type="ECO:0000256" key="9">
    <source>
        <dbReference type="ARBA" id="ARBA00023201"/>
    </source>
</evidence>
<feature type="transmembrane region" description="Helical" evidence="10">
    <location>
        <begin position="313"/>
        <end position="336"/>
    </location>
</feature>
<dbReference type="GO" id="GO:0015386">
    <property type="term" value="F:potassium:proton antiporter activity"/>
    <property type="evidence" value="ECO:0007669"/>
    <property type="project" value="TreeGrafter"/>
</dbReference>
<feature type="transmembrane region" description="Helical" evidence="10">
    <location>
        <begin position="274"/>
        <end position="293"/>
    </location>
</feature>
<dbReference type="RefSeq" id="WP_185371784.1">
    <property type="nucleotide sequence ID" value="NZ_JAARRM010000001.1"/>
</dbReference>
<comment type="caution">
    <text evidence="10">Lacks conserved residue(s) required for the propagation of feature annotation.</text>
</comment>
<dbReference type="AlphaFoldDB" id="A0A841ZLP8"/>
<comment type="similarity">
    <text evidence="10">Belongs to the monovalent cation:proton antiporter 1 (CPA1) transporter (TC 2.A.36) family.</text>
</comment>
<keyword evidence="4 10" id="KW-0812">Transmembrane</keyword>
<feature type="transmembrane region" description="Helical" evidence="10">
    <location>
        <begin position="109"/>
        <end position="131"/>
    </location>
</feature>
<comment type="subcellular location">
    <subcellularLocation>
        <location evidence="1 10">Cell membrane</location>
        <topology evidence="1 10">Multi-pass membrane protein</topology>
    </subcellularLocation>
</comment>
<evidence type="ECO:0000256" key="4">
    <source>
        <dbReference type="ARBA" id="ARBA00022692"/>
    </source>
</evidence>
<keyword evidence="8 10" id="KW-0472">Membrane</keyword>
<dbReference type="InterPro" id="IPR018422">
    <property type="entry name" value="Cation/H_exchanger_CPA1"/>
</dbReference>
<feature type="coiled-coil region" evidence="11">
    <location>
        <begin position="452"/>
        <end position="486"/>
    </location>
</feature>
<keyword evidence="3 10" id="KW-1003">Cell membrane</keyword>
<evidence type="ECO:0000259" key="12">
    <source>
        <dbReference type="Pfam" id="PF00999"/>
    </source>
</evidence>
<keyword evidence="5 10" id="KW-1133">Transmembrane helix</keyword>
<proteinExistence type="inferred from homology"/>
<feature type="transmembrane region" description="Helical" evidence="10">
    <location>
        <begin position="32"/>
        <end position="61"/>
    </location>
</feature>
<comment type="function">
    <text evidence="10">Na(+)/H(+) antiporter that extrudes sodium in exchange for external protons.</text>
</comment>
<feature type="transmembrane region" description="Helical" evidence="10">
    <location>
        <begin position="237"/>
        <end position="254"/>
    </location>
</feature>
<evidence type="ECO:0000313" key="14">
    <source>
        <dbReference type="Proteomes" id="UP000559885"/>
    </source>
</evidence>
<evidence type="ECO:0000256" key="6">
    <source>
        <dbReference type="ARBA" id="ARBA00023053"/>
    </source>
</evidence>
<sequence length="683" mass="77430">MEIFLFVLLLLLAILVSNLLNRFVPVVSVPLIQIGLGILIALLPLGFELDLNPELFLLLFIAPLLFNDGKRTDKKALWKLRVPILLLALGLVFITVLVIGYFVNWMIPTIPLAAAFAFAAALAPTDAVAVSSLSGRITLPKRVMSLLEGESLINDASGLVSFQFAIAAMVTGTFSLLNASWSFLVIAIGGALVGLILTLLKFQLLKWVRGLGMEDVTFHMLIEILTPFVIYLAAEELHVSGILAVVAAGIMHAVERKRLDPQLVKLSVVSKSTWSVIIFVLNGLVFLILGTQLPSIARVVWEDSGISNTQVLMYIFLITLALILLRFFWVSGLWMFDWLFKSDKSKKTQKPSVRASILTSLSGVRGAVTLATALSIPFFLDNGDMFPQRALIIFMASGVILFTLLIATFILPILAKGNEADLGNERAERATQIWILRKVKRELQNQITPDNKAATEMVIRNYRRRIQELQQGENSQKRDMTQAEKEKRLEIITWEHEYTQKLLADGKISTETAYRYGSFLNMMESALKQRFKTKIKNFIRFGSRLLHMLLHPKRLRALKSKVRKQHPERTKAFKEINFVRVENEKMVIRKLKAQMNQDNMDLLLPLLNEHKEQLERLTTERIRPSSREKFEQKVHEVELSGIQIERDTIQGLFEEGKISRDLAREMRQDLNLLETYTIEEDLV</sequence>
<evidence type="ECO:0000256" key="8">
    <source>
        <dbReference type="ARBA" id="ARBA00023136"/>
    </source>
</evidence>
<dbReference type="NCBIfam" id="TIGR00831">
    <property type="entry name" value="a_cpa1"/>
    <property type="match status" value="1"/>
</dbReference>
<evidence type="ECO:0000256" key="2">
    <source>
        <dbReference type="ARBA" id="ARBA00022448"/>
    </source>
</evidence>
<dbReference type="InterPro" id="IPR006153">
    <property type="entry name" value="Cation/H_exchanger_TM"/>
</dbReference>
<feature type="transmembrane region" description="Helical" evidence="10">
    <location>
        <begin position="82"/>
        <end position="103"/>
    </location>
</feature>
<dbReference type="GO" id="GO:0005886">
    <property type="term" value="C:plasma membrane"/>
    <property type="evidence" value="ECO:0007669"/>
    <property type="project" value="UniProtKB-SubCell"/>
</dbReference>